<sequence length="65" mass="7617">MILTYVTSSHQSSVAISLVIIDLYLNSFVVFTRHKVNGKFTVRSLRRPTNYPERAIRRFKPQFIC</sequence>
<reference evidence="2" key="2">
    <citation type="journal article" date="2022" name="Proc. Natl. Acad. Sci. U.S.A.">
        <title>Diploid-dominant life cycles characterize the early evolution of Fungi.</title>
        <authorList>
            <person name="Amses K.R."/>
            <person name="Simmons D.R."/>
            <person name="Longcore J.E."/>
            <person name="Mondo S.J."/>
            <person name="Seto K."/>
            <person name="Jeronimo G.H."/>
            <person name="Bonds A.E."/>
            <person name="Quandt C.A."/>
            <person name="Davis W.J."/>
            <person name="Chang Y."/>
            <person name="Federici B.A."/>
            <person name="Kuo A."/>
            <person name="LaButti K."/>
            <person name="Pangilinan J."/>
            <person name="Andreopoulos W."/>
            <person name="Tritt A."/>
            <person name="Riley R."/>
            <person name="Hundley H."/>
            <person name="Johnson J."/>
            <person name="Lipzen A."/>
            <person name="Barry K."/>
            <person name="Lang B.F."/>
            <person name="Cuomo C.A."/>
            <person name="Buchler N.E."/>
            <person name="Grigoriev I.V."/>
            <person name="Spatafora J.W."/>
            <person name="Stajich J.E."/>
            <person name="James T.Y."/>
        </authorList>
    </citation>
    <scope>NUCLEOTIDE SEQUENCE</scope>
    <source>
        <strain evidence="2">AG</strain>
    </source>
</reference>
<reference evidence="2" key="1">
    <citation type="submission" date="2021-06" db="EMBL/GenBank/DDBJ databases">
        <authorList>
            <consortium name="DOE Joint Genome Institute"/>
            <person name="Mondo S.J."/>
            <person name="Amses K.R."/>
            <person name="Simmons D.R."/>
            <person name="Longcore J.E."/>
            <person name="Seto K."/>
            <person name="Alves G.H."/>
            <person name="Bonds A.E."/>
            <person name="Quandt C.A."/>
            <person name="Davis W.J."/>
            <person name="Chang Y."/>
            <person name="Letcher P.M."/>
            <person name="Powell M.J."/>
            <person name="Kuo A."/>
            <person name="Labutti K."/>
            <person name="Pangilinan J."/>
            <person name="Andreopoulos W."/>
            <person name="Tritt A."/>
            <person name="Riley R."/>
            <person name="Hundley H."/>
            <person name="Johnson J."/>
            <person name="Lipzen A."/>
            <person name="Barry K."/>
            <person name="Berbee M.L."/>
            <person name="Buchler N.E."/>
            <person name="Grigoriev I.V."/>
            <person name="Spatafora J.W."/>
            <person name="Stajich J.E."/>
            <person name="James T.Y."/>
        </authorList>
    </citation>
    <scope>NUCLEOTIDE SEQUENCE</scope>
    <source>
        <strain evidence="2">AG</strain>
    </source>
</reference>
<name>A0AAD5HHD8_UMBRA</name>
<dbReference type="RefSeq" id="XP_051447978.1">
    <property type="nucleotide sequence ID" value="XM_051586431.1"/>
</dbReference>
<keyword evidence="1" id="KW-1133">Transmembrane helix</keyword>
<keyword evidence="3" id="KW-1185">Reference proteome</keyword>
<evidence type="ECO:0000313" key="3">
    <source>
        <dbReference type="Proteomes" id="UP001206595"/>
    </source>
</evidence>
<accession>A0AAD5HHD8</accession>
<evidence type="ECO:0000313" key="2">
    <source>
        <dbReference type="EMBL" id="KAI8582974.1"/>
    </source>
</evidence>
<dbReference type="AlphaFoldDB" id="A0AAD5HHD8"/>
<comment type="caution">
    <text evidence="2">The sequence shown here is derived from an EMBL/GenBank/DDBJ whole genome shotgun (WGS) entry which is preliminary data.</text>
</comment>
<organism evidence="2 3">
    <name type="scientific">Umbelopsis ramanniana AG</name>
    <dbReference type="NCBI Taxonomy" id="1314678"/>
    <lineage>
        <taxon>Eukaryota</taxon>
        <taxon>Fungi</taxon>
        <taxon>Fungi incertae sedis</taxon>
        <taxon>Mucoromycota</taxon>
        <taxon>Mucoromycotina</taxon>
        <taxon>Umbelopsidomycetes</taxon>
        <taxon>Umbelopsidales</taxon>
        <taxon>Umbelopsidaceae</taxon>
        <taxon>Umbelopsis</taxon>
    </lineage>
</organism>
<evidence type="ECO:0000256" key="1">
    <source>
        <dbReference type="SAM" id="Phobius"/>
    </source>
</evidence>
<gene>
    <name evidence="2" type="ORF">K450DRAFT_225709</name>
</gene>
<keyword evidence="1" id="KW-0472">Membrane</keyword>
<feature type="transmembrane region" description="Helical" evidence="1">
    <location>
        <begin position="12"/>
        <end position="31"/>
    </location>
</feature>
<proteinExistence type="predicted"/>
<dbReference type="GeneID" id="75911779"/>
<dbReference type="Proteomes" id="UP001206595">
    <property type="component" value="Unassembled WGS sequence"/>
</dbReference>
<keyword evidence="1" id="KW-0812">Transmembrane</keyword>
<protein>
    <submittedName>
        <fullName evidence="2">Uncharacterized protein</fullName>
    </submittedName>
</protein>
<dbReference type="EMBL" id="MU620898">
    <property type="protein sequence ID" value="KAI8582974.1"/>
    <property type="molecule type" value="Genomic_DNA"/>
</dbReference>